<organism evidence="2 3">
    <name type="scientific">Acidovorax kalamii</name>
    <dbReference type="NCBI Taxonomy" id="2004485"/>
    <lineage>
        <taxon>Bacteria</taxon>
        <taxon>Pseudomonadati</taxon>
        <taxon>Pseudomonadota</taxon>
        <taxon>Betaproteobacteria</taxon>
        <taxon>Burkholderiales</taxon>
        <taxon>Comamonadaceae</taxon>
        <taxon>Acidovorax</taxon>
    </lineage>
</organism>
<proteinExistence type="predicted"/>
<gene>
    <name evidence="2" type="ORF">CBY09_04810</name>
</gene>
<comment type="caution">
    <text evidence="2">The sequence shown here is derived from an EMBL/GenBank/DDBJ whole genome shotgun (WGS) entry which is preliminary data.</text>
</comment>
<dbReference type="EMBL" id="NOIG01000004">
    <property type="protein sequence ID" value="OYD51151.1"/>
    <property type="molecule type" value="Genomic_DNA"/>
</dbReference>
<feature type="transmembrane region" description="Helical" evidence="1">
    <location>
        <begin position="107"/>
        <end position="127"/>
    </location>
</feature>
<evidence type="ECO:0008006" key="4">
    <source>
        <dbReference type="Google" id="ProtNLM"/>
    </source>
</evidence>
<dbReference type="RefSeq" id="WP_094286931.1">
    <property type="nucleotide sequence ID" value="NZ_NOIG01000004.1"/>
</dbReference>
<keyword evidence="1" id="KW-0812">Transmembrane</keyword>
<sequence>MFANLMSSPRFLRAVVWFDASTGVLLGALHLLLTAPLAEWLGLPAGLLQATGVMLLGYAALAIAIARSEPMPRGWLWVLIVGNFAWAVASLALLLGSTLTPTLLGQAYLLVHVVSVALLAELQWWGVRRLRVWAAA</sequence>
<evidence type="ECO:0000313" key="3">
    <source>
        <dbReference type="Proteomes" id="UP000215441"/>
    </source>
</evidence>
<keyword evidence="1" id="KW-1133">Transmembrane helix</keyword>
<name>A0A235EQ38_9BURK</name>
<protein>
    <recommendedName>
        <fullName evidence="4">Transmembrane protein</fullName>
    </recommendedName>
</protein>
<feature type="transmembrane region" description="Helical" evidence="1">
    <location>
        <begin position="75"/>
        <end position="95"/>
    </location>
</feature>
<feature type="transmembrane region" description="Helical" evidence="1">
    <location>
        <begin position="45"/>
        <end position="66"/>
    </location>
</feature>
<dbReference type="AlphaFoldDB" id="A0A235EQ38"/>
<keyword evidence="1" id="KW-0472">Membrane</keyword>
<evidence type="ECO:0000313" key="2">
    <source>
        <dbReference type="EMBL" id="OYD51151.1"/>
    </source>
</evidence>
<dbReference type="Proteomes" id="UP000215441">
    <property type="component" value="Unassembled WGS sequence"/>
</dbReference>
<feature type="transmembrane region" description="Helical" evidence="1">
    <location>
        <begin position="12"/>
        <end position="33"/>
    </location>
</feature>
<accession>A0A235EQ38</accession>
<reference evidence="2 3" key="1">
    <citation type="submission" date="2017-07" db="EMBL/GenBank/DDBJ databases">
        <title>Acidovorax KNDSW TSA 6 genome sequence and assembly.</title>
        <authorList>
            <person name="Mayilraj S."/>
        </authorList>
    </citation>
    <scope>NUCLEOTIDE SEQUENCE [LARGE SCALE GENOMIC DNA]</scope>
    <source>
        <strain evidence="2 3">KNDSW-TSA6</strain>
    </source>
</reference>
<keyword evidence="3" id="KW-1185">Reference proteome</keyword>
<evidence type="ECO:0000256" key="1">
    <source>
        <dbReference type="SAM" id="Phobius"/>
    </source>
</evidence>